<keyword evidence="4 5" id="KW-0472">Membrane</keyword>
<evidence type="ECO:0000256" key="5">
    <source>
        <dbReference type="SAM" id="Phobius"/>
    </source>
</evidence>
<feature type="transmembrane region" description="Helical" evidence="5">
    <location>
        <begin position="139"/>
        <end position="162"/>
    </location>
</feature>
<feature type="transmembrane region" description="Helical" evidence="5">
    <location>
        <begin position="6"/>
        <end position="26"/>
    </location>
</feature>
<name>A0A2T2X5B5_9FIRM</name>
<keyword evidence="2 5" id="KW-0812">Transmembrane</keyword>
<dbReference type="PANTHER" id="PTHR43359">
    <property type="entry name" value="FORMATE HYDROGENLYASE SUBUNIT 4"/>
    <property type="match status" value="1"/>
</dbReference>
<dbReference type="GO" id="GO:0016829">
    <property type="term" value="F:lyase activity"/>
    <property type="evidence" value="ECO:0007669"/>
    <property type="project" value="UniProtKB-KW"/>
</dbReference>
<keyword evidence="6" id="KW-0456">Lyase</keyword>
<evidence type="ECO:0000313" key="6">
    <source>
        <dbReference type="EMBL" id="PSR29684.1"/>
    </source>
</evidence>
<dbReference type="Pfam" id="PF00146">
    <property type="entry name" value="NADHdh"/>
    <property type="match status" value="1"/>
</dbReference>
<dbReference type="PANTHER" id="PTHR43359:SF1">
    <property type="entry name" value="FORMATE HYDROGENLYASE SUBUNIT 4-RELATED"/>
    <property type="match status" value="1"/>
</dbReference>
<evidence type="ECO:0000313" key="7">
    <source>
        <dbReference type="Proteomes" id="UP000242699"/>
    </source>
</evidence>
<accession>A0A2T2X5B5</accession>
<feature type="transmembrane region" description="Helical" evidence="5">
    <location>
        <begin position="264"/>
        <end position="282"/>
    </location>
</feature>
<protein>
    <submittedName>
        <fullName evidence="6">Formate hydrogenlyase subunit 4</fullName>
    </submittedName>
</protein>
<comment type="subcellular location">
    <subcellularLocation>
        <location evidence="1">Membrane</location>
        <topology evidence="1">Multi-pass membrane protein</topology>
    </subcellularLocation>
</comment>
<sequence length="316" mass="35056">MAVHIVFNLCQVLVVLLLSPFFRGLLTRIEERMQAKRGPSVWQPYYDLWKLFHKDEVVSTQSTWIFRFAPYIYFVSPLLVTLLIPVLTDYPLFMAFMGDMVAAGFILSIGAFFLSLAAMDAGTVYGFMGSSRTRMVSSLVEPIFIIVFFSVSFAANSTIPYIVQAHWVSTPAAFYSPTHLLIVAAFIMIILAETGRIPVDNPAGHFELAMIDEARTLEFSGPSLALVKWGGYTKFMVLSIVLLNVLVTPWGLASHLNGIDLCAAIVRVGLKLTGFVVLVAIVETSLAKLRLFRIPDFLGVAFVTAVIAMIVQPFHF</sequence>
<dbReference type="Proteomes" id="UP000242699">
    <property type="component" value="Unassembled WGS sequence"/>
</dbReference>
<dbReference type="InterPro" id="IPR052561">
    <property type="entry name" value="ComplexI_Subunit1"/>
</dbReference>
<evidence type="ECO:0000256" key="2">
    <source>
        <dbReference type="ARBA" id="ARBA00022692"/>
    </source>
</evidence>
<evidence type="ECO:0000256" key="1">
    <source>
        <dbReference type="ARBA" id="ARBA00004141"/>
    </source>
</evidence>
<feature type="transmembrane region" description="Helical" evidence="5">
    <location>
        <begin position="174"/>
        <end position="192"/>
    </location>
</feature>
<feature type="transmembrane region" description="Helical" evidence="5">
    <location>
        <begin position="294"/>
        <end position="314"/>
    </location>
</feature>
<gene>
    <name evidence="6" type="ORF">C7B43_07795</name>
</gene>
<evidence type="ECO:0000256" key="3">
    <source>
        <dbReference type="ARBA" id="ARBA00022989"/>
    </source>
</evidence>
<dbReference type="InterPro" id="IPR001694">
    <property type="entry name" value="NADH_UbQ_OxRdtase_su1/FPO"/>
</dbReference>
<proteinExistence type="predicted"/>
<dbReference type="GO" id="GO:0005886">
    <property type="term" value="C:plasma membrane"/>
    <property type="evidence" value="ECO:0007669"/>
    <property type="project" value="TreeGrafter"/>
</dbReference>
<reference evidence="6 7" key="1">
    <citation type="journal article" date="2014" name="BMC Genomics">
        <title>Comparison of environmental and isolate Sulfobacillus genomes reveals diverse carbon, sulfur, nitrogen, and hydrogen metabolisms.</title>
        <authorList>
            <person name="Justice N.B."/>
            <person name="Norman A."/>
            <person name="Brown C.T."/>
            <person name="Singh A."/>
            <person name="Thomas B.C."/>
            <person name="Banfield J.F."/>
        </authorList>
    </citation>
    <scope>NUCLEOTIDE SEQUENCE [LARGE SCALE GENOMIC DNA]</scope>
    <source>
        <strain evidence="6">AMDSBA1</strain>
    </source>
</reference>
<evidence type="ECO:0000256" key="4">
    <source>
        <dbReference type="ARBA" id="ARBA00023136"/>
    </source>
</evidence>
<dbReference type="EMBL" id="PXYT01000014">
    <property type="protein sequence ID" value="PSR29684.1"/>
    <property type="molecule type" value="Genomic_DNA"/>
</dbReference>
<feature type="transmembrane region" description="Helical" evidence="5">
    <location>
        <begin position="68"/>
        <end position="88"/>
    </location>
</feature>
<comment type="caution">
    <text evidence="6">The sequence shown here is derived from an EMBL/GenBank/DDBJ whole genome shotgun (WGS) entry which is preliminary data.</text>
</comment>
<keyword evidence="3 5" id="KW-1133">Transmembrane helix</keyword>
<feature type="transmembrane region" description="Helical" evidence="5">
    <location>
        <begin position="235"/>
        <end position="252"/>
    </location>
</feature>
<dbReference type="AlphaFoldDB" id="A0A2T2X5B5"/>
<feature type="transmembrane region" description="Helical" evidence="5">
    <location>
        <begin position="100"/>
        <end position="127"/>
    </location>
</feature>
<organism evidence="6 7">
    <name type="scientific">Sulfobacillus benefaciens</name>
    <dbReference type="NCBI Taxonomy" id="453960"/>
    <lineage>
        <taxon>Bacteria</taxon>
        <taxon>Bacillati</taxon>
        <taxon>Bacillota</taxon>
        <taxon>Clostridia</taxon>
        <taxon>Eubacteriales</taxon>
        <taxon>Clostridiales Family XVII. Incertae Sedis</taxon>
        <taxon>Sulfobacillus</taxon>
    </lineage>
</organism>